<dbReference type="AlphaFoldDB" id="A0A8J9T9H1"/>
<feature type="region of interest" description="Disordered" evidence="1">
    <location>
        <begin position="103"/>
        <end position="174"/>
    </location>
</feature>
<protein>
    <recommendedName>
        <fullName evidence="2">DUF1279 domain-containing protein</fullName>
    </recommendedName>
</protein>
<organism evidence="3">
    <name type="scientific">Phaeodactylum tricornutum</name>
    <name type="common">Diatom</name>
    <dbReference type="NCBI Taxonomy" id="2850"/>
    <lineage>
        <taxon>Eukaryota</taxon>
        <taxon>Sar</taxon>
        <taxon>Stramenopiles</taxon>
        <taxon>Ochrophyta</taxon>
        <taxon>Bacillariophyta</taxon>
        <taxon>Bacillariophyceae</taxon>
        <taxon>Bacillariophycidae</taxon>
        <taxon>Naviculales</taxon>
        <taxon>Phaeodactylaceae</taxon>
        <taxon>Phaeodactylum</taxon>
    </lineage>
</organism>
<feature type="domain" description="DUF1279" evidence="2">
    <location>
        <begin position="204"/>
        <end position="311"/>
    </location>
</feature>
<proteinExistence type="predicted"/>
<gene>
    <name evidence="3" type="ORF">PTTT1_LOCUS33215</name>
</gene>
<dbReference type="PANTHER" id="PTHR21377">
    <property type="entry name" value="PROTEIN FAM210B, MITOCHONDRIAL"/>
    <property type="match status" value="1"/>
</dbReference>
<dbReference type="InterPro" id="IPR045866">
    <property type="entry name" value="FAM210A/B-like"/>
</dbReference>
<sequence length="351" mass="38417">MLASRVVAKRAERLCGVKLAAGCPLREGVALSSNRFSSTPAYTTSLLPSNRSSLLPNSPALLSFLSTFPNSKAIRDPHAFQRQCFQPSQPFLNQQSIRWKSSVSAPTSAASSGKSSNSSRSSVDVVQTSTKEQLDLEGSSDTSSTAQKEEERIDEDTKRTFRERYDDNRQQWRERASKIRTNARGHYDEFTEHPGQSARAGAKSVKAMFQQYGPVFVVTYGSLYLTTLGCLFMGVQSGVLDPASVFGFLGQADETKDTVQLVVDFMQHHSITQPYAHVVESNPTYANLAVAWIATKFTEPVRLAVALPITPKIARYLGYAPKTAVEKVATLEPTDTAGTNEKPGAKKPRPS</sequence>
<feature type="compositionally biased region" description="Basic and acidic residues" evidence="1">
    <location>
        <begin position="147"/>
        <end position="174"/>
    </location>
</feature>
<reference evidence="3" key="1">
    <citation type="submission" date="2022-02" db="EMBL/GenBank/DDBJ databases">
        <authorList>
            <person name="Giguere J D."/>
        </authorList>
    </citation>
    <scope>NUCLEOTIDE SEQUENCE</scope>
    <source>
        <strain evidence="3">CCAP 1055/1</strain>
    </source>
</reference>
<dbReference type="Pfam" id="PF06916">
    <property type="entry name" value="FAM210A-B_dom"/>
    <property type="match status" value="1"/>
</dbReference>
<evidence type="ECO:0000259" key="2">
    <source>
        <dbReference type="Pfam" id="PF06916"/>
    </source>
</evidence>
<dbReference type="Proteomes" id="UP000836788">
    <property type="component" value="Chromosome 23"/>
</dbReference>
<dbReference type="GO" id="GO:0005739">
    <property type="term" value="C:mitochondrion"/>
    <property type="evidence" value="ECO:0007669"/>
    <property type="project" value="TreeGrafter"/>
</dbReference>
<dbReference type="InterPro" id="IPR009688">
    <property type="entry name" value="FAM210A/B-like_dom"/>
</dbReference>
<evidence type="ECO:0000256" key="1">
    <source>
        <dbReference type="SAM" id="MobiDB-lite"/>
    </source>
</evidence>
<accession>A0A8J9T9H1</accession>
<dbReference type="PANTHER" id="PTHR21377:SF18">
    <property type="entry name" value="DUF1279 DOMAIN-CONTAINING PROTEIN"/>
    <property type="match status" value="1"/>
</dbReference>
<evidence type="ECO:0000313" key="3">
    <source>
        <dbReference type="EMBL" id="CAG9286711.1"/>
    </source>
</evidence>
<feature type="region of interest" description="Disordered" evidence="1">
    <location>
        <begin position="330"/>
        <end position="351"/>
    </location>
</feature>
<name>A0A8J9T9H1_PHATR</name>
<dbReference type="EMBL" id="OU594964">
    <property type="protein sequence ID" value="CAG9286711.1"/>
    <property type="molecule type" value="Genomic_DNA"/>
</dbReference>
<feature type="compositionally biased region" description="Low complexity" evidence="1">
    <location>
        <begin position="103"/>
        <end position="122"/>
    </location>
</feature>